<evidence type="ECO:0000256" key="3">
    <source>
        <dbReference type="PIRSR" id="PIRSR633199-1"/>
    </source>
</evidence>
<dbReference type="EMBL" id="WODC01000005">
    <property type="protein sequence ID" value="MUM77674.1"/>
    <property type="molecule type" value="Genomic_DNA"/>
</dbReference>
<sequence>MFTHAITRRPSEEMVEGITSANLGTPDPHLALAQHKAYCMTLATLGLELTVLDAEPGYPDCCFVEDTAVVCEHVAVLAPLGAPSRQGEEASVEPVLLRHRPVVRVSPPALFEGGDVLQVQDTFFIGLSERTNMAGATALGEALARHGYAWHALEMGDALHFKTDVSFVGDNTLLVSPFFDKAPELARFRRIVVDNDEAYARNCLFINGTVIVPAGFPRTLAAIKALGRPTVELDMSEFRKLDGGLTCLSLRF</sequence>
<dbReference type="AlphaFoldDB" id="A0A7K1KNK6"/>
<reference evidence="4 5" key="1">
    <citation type="submission" date="2019-11" db="EMBL/GenBank/DDBJ databases">
        <title>Pseudodesulfovibrio alkaliphilus, sp. nov., an alkaliphilic sulfate-reducing bacteria from mud volcano of Taman peninsula, Russia.</title>
        <authorList>
            <person name="Frolova A."/>
            <person name="Merkel A.Y."/>
            <person name="Slobodkin A.I."/>
        </authorList>
    </citation>
    <scope>NUCLEOTIDE SEQUENCE [LARGE SCALE GENOMIC DNA]</scope>
    <source>
        <strain evidence="4 5">F-1</strain>
    </source>
</reference>
<dbReference type="InterPro" id="IPR033199">
    <property type="entry name" value="DDAH-like"/>
</dbReference>
<feature type="active site" description="Proton donor" evidence="3">
    <location>
        <position position="160"/>
    </location>
</feature>
<protein>
    <submittedName>
        <fullName evidence="4">Amidinotransferase</fullName>
    </submittedName>
</protein>
<dbReference type="GO" id="GO:0006525">
    <property type="term" value="P:arginine metabolic process"/>
    <property type="evidence" value="ECO:0007669"/>
    <property type="project" value="TreeGrafter"/>
</dbReference>
<keyword evidence="5" id="KW-1185">Reference proteome</keyword>
<name>A0A7K1KNK6_9BACT</name>
<keyword evidence="2" id="KW-0378">Hydrolase</keyword>
<gene>
    <name evidence="4" type="ORF">GKC30_08515</name>
</gene>
<dbReference type="PANTHER" id="PTHR12737">
    <property type="entry name" value="DIMETHYLARGININE DIMETHYLAMINOHYDROLASE"/>
    <property type="match status" value="1"/>
</dbReference>
<dbReference type="SUPFAM" id="SSF55909">
    <property type="entry name" value="Pentein"/>
    <property type="match status" value="1"/>
</dbReference>
<dbReference type="GO" id="GO:0016403">
    <property type="term" value="F:dimethylargininase activity"/>
    <property type="evidence" value="ECO:0007669"/>
    <property type="project" value="TreeGrafter"/>
</dbReference>
<accession>A0A7K1KNK6</accession>
<dbReference type="GO" id="GO:0045429">
    <property type="term" value="P:positive regulation of nitric oxide biosynthetic process"/>
    <property type="evidence" value="ECO:0007669"/>
    <property type="project" value="TreeGrafter"/>
</dbReference>
<dbReference type="GO" id="GO:0016597">
    <property type="term" value="F:amino acid binding"/>
    <property type="evidence" value="ECO:0007669"/>
    <property type="project" value="TreeGrafter"/>
</dbReference>
<feature type="active site" description="Nucleophile" evidence="3">
    <location>
        <position position="247"/>
    </location>
</feature>
<dbReference type="GO" id="GO:0016740">
    <property type="term" value="F:transferase activity"/>
    <property type="evidence" value="ECO:0007669"/>
    <property type="project" value="UniProtKB-KW"/>
</dbReference>
<keyword evidence="4" id="KW-0808">Transferase</keyword>
<evidence type="ECO:0000313" key="4">
    <source>
        <dbReference type="EMBL" id="MUM77674.1"/>
    </source>
</evidence>
<dbReference type="Gene3D" id="3.75.10.10">
    <property type="entry name" value="L-arginine/glycine Amidinotransferase, Chain A"/>
    <property type="match status" value="1"/>
</dbReference>
<dbReference type="PANTHER" id="PTHR12737:SF9">
    <property type="entry name" value="DIMETHYLARGININASE"/>
    <property type="match status" value="1"/>
</dbReference>
<proteinExistence type="inferred from homology"/>
<comment type="similarity">
    <text evidence="1">Belongs to the DDAH family.</text>
</comment>
<evidence type="ECO:0000256" key="2">
    <source>
        <dbReference type="ARBA" id="ARBA00022801"/>
    </source>
</evidence>
<dbReference type="RefSeq" id="WP_155934076.1">
    <property type="nucleotide sequence ID" value="NZ_WODC01000005.1"/>
</dbReference>
<evidence type="ECO:0000313" key="5">
    <source>
        <dbReference type="Proteomes" id="UP000461162"/>
    </source>
</evidence>
<dbReference type="Proteomes" id="UP000461162">
    <property type="component" value="Unassembled WGS sequence"/>
</dbReference>
<organism evidence="4 5">
    <name type="scientific">Pseudodesulfovibrio alkaliphilus</name>
    <dbReference type="NCBI Taxonomy" id="2661613"/>
    <lineage>
        <taxon>Bacteria</taxon>
        <taxon>Pseudomonadati</taxon>
        <taxon>Thermodesulfobacteriota</taxon>
        <taxon>Desulfovibrionia</taxon>
        <taxon>Desulfovibrionales</taxon>
        <taxon>Desulfovibrionaceae</taxon>
    </lineage>
</organism>
<dbReference type="GO" id="GO:0000052">
    <property type="term" value="P:citrulline metabolic process"/>
    <property type="evidence" value="ECO:0007669"/>
    <property type="project" value="TreeGrafter"/>
</dbReference>
<comment type="caution">
    <text evidence="4">The sequence shown here is derived from an EMBL/GenBank/DDBJ whole genome shotgun (WGS) entry which is preliminary data.</text>
</comment>
<evidence type="ECO:0000256" key="1">
    <source>
        <dbReference type="ARBA" id="ARBA00008532"/>
    </source>
</evidence>
<dbReference type="Pfam" id="PF19420">
    <property type="entry name" value="DDAH_eukar"/>
    <property type="match status" value="1"/>
</dbReference>